<accession>A0AA39U0P1</accession>
<feature type="region of interest" description="Disordered" evidence="1">
    <location>
        <begin position="76"/>
        <end position="108"/>
    </location>
</feature>
<dbReference type="SUPFAM" id="SSF55658">
    <property type="entry name" value="L9 N-domain-like"/>
    <property type="match status" value="1"/>
</dbReference>
<keyword evidence="4" id="KW-1185">Reference proteome</keyword>
<comment type="caution">
    <text evidence="3">The sequence shown here is derived from an EMBL/GenBank/DDBJ whole genome shotgun (WGS) entry which is preliminary data.</text>
</comment>
<dbReference type="Pfam" id="PF01693">
    <property type="entry name" value="Cauli_VI"/>
    <property type="match status" value="1"/>
</dbReference>
<dbReference type="EMBL" id="JAUEPU010000002">
    <property type="protein sequence ID" value="KAK0505316.1"/>
    <property type="molecule type" value="Genomic_DNA"/>
</dbReference>
<evidence type="ECO:0000313" key="4">
    <source>
        <dbReference type="Proteomes" id="UP001175228"/>
    </source>
</evidence>
<evidence type="ECO:0000256" key="1">
    <source>
        <dbReference type="SAM" id="MobiDB-lite"/>
    </source>
</evidence>
<reference evidence="3" key="1">
    <citation type="submission" date="2023-06" db="EMBL/GenBank/DDBJ databases">
        <authorList>
            <consortium name="Lawrence Berkeley National Laboratory"/>
            <person name="Ahrendt S."/>
            <person name="Sahu N."/>
            <person name="Indic B."/>
            <person name="Wong-Bajracharya J."/>
            <person name="Merenyi Z."/>
            <person name="Ke H.-M."/>
            <person name="Monk M."/>
            <person name="Kocsube S."/>
            <person name="Drula E."/>
            <person name="Lipzen A."/>
            <person name="Balint B."/>
            <person name="Henrissat B."/>
            <person name="Andreopoulos B."/>
            <person name="Martin F.M."/>
            <person name="Harder C.B."/>
            <person name="Rigling D."/>
            <person name="Ford K.L."/>
            <person name="Foster G.D."/>
            <person name="Pangilinan J."/>
            <person name="Papanicolaou A."/>
            <person name="Barry K."/>
            <person name="LaButti K."/>
            <person name="Viragh M."/>
            <person name="Koriabine M."/>
            <person name="Yan M."/>
            <person name="Riley R."/>
            <person name="Champramary S."/>
            <person name="Plett K.L."/>
            <person name="Tsai I.J."/>
            <person name="Slot J."/>
            <person name="Sipos G."/>
            <person name="Plett J."/>
            <person name="Nagy L.G."/>
            <person name="Grigoriev I.V."/>
        </authorList>
    </citation>
    <scope>NUCLEOTIDE SEQUENCE</scope>
    <source>
        <strain evidence="3">HWK02</strain>
    </source>
</reference>
<dbReference type="AlphaFoldDB" id="A0AA39U0P1"/>
<sequence>MPTSPESYLSSLDSTQIAELISALEQRGLIPAPAALPTAPGPILLAASNHHSHAPSTLSGSEATVSIADVGTSSAVIPETNGKPLSQPYKPTAPGKASRGWSTGSTGQHGCPTVQSTWYTVTVGYQVGIFQGWNAVAPSVVDIDSAVYLPHPSHAAACAHYTDAMANDAVEIVLTNSDNNA</sequence>
<dbReference type="Proteomes" id="UP001175228">
    <property type="component" value="Unassembled WGS sequence"/>
</dbReference>
<gene>
    <name evidence="3" type="ORF">EDD18DRAFT_1344120</name>
</gene>
<proteinExistence type="predicted"/>
<organism evidence="3 4">
    <name type="scientific">Armillaria luteobubalina</name>
    <dbReference type="NCBI Taxonomy" id="153913"/>
    <lineage>
        <taxon>Eukaryota</taxon>
        <taxon>Fungi</taxon>
        <taxon>Dikarya</taxon>
        <taxon>Basidiomycota</taxon>
        <taxon>Agaricomycotina</taxon>
        <taxon>Agaricomycetes</taxon>
        <taxon>Agaricomycetidae</taxon>
        <taxon>Agaricales</taxon>
        <taxon>Marasmiineae</taxon>
        <taxon>Physalacriaceae</taxon>
        <taxon>Armillaria</taxon>
    </lineage>
</organism>
<dbReference type="InterPro" id="IPR011320">
    <property type="entry name" value="RNase_H1_N"/>
</dbReference>
<feature type="domain" description="Ribonuclease H1 N-terminal" evidence="2">
    <location>
        <begin position="118"/>
        <end position="157"/>
    </location>
</feature>
<evidence type="ECO:0000313" key="3">
    <source>
        <dbReference type="EMBL" id="KAK0505316.1"/>
    </source>
</evidence>
<protein>
    <recommendedName>
        <fullName evidence="2">Ribonuclease H1 N-terminal domain-containing protein</fullName>
    </recommendedName>
</protein>
<evidence type="ECO:0000259" key="2">
    <source>
        <dbReference type="Pfam" id="PF01693"/>
    </source>
</evidence>
<dbReference type="InterPro" id="IPR009027">
    <property type="entry name" value="Ribosomal_bL9/RNase_H1_N"/>
</dbReference>
<name>A0AA39U0P1_9AGAR</name>